<dbReference type="EMBL" id="JBHUHX010000018">
    <property type="protein sequence ID" value="MFD2112086.1"/>
    <property type="molecule type" value="Genomic_DNA"/>
</dbReference>
<evidence type="ECO:0008006" key="3">
    <source>
        <dbReference type="Google" id="ProtNLM"/>
    </source>
</evidence>
<evidence type="ECO:0000313" key="1">
    <source>
        <dbReference type="EMBL" id="MFD2112086.1"/>
    </source>
</evidence>
<sequence>MNIYFLVEGKTERIVYPKWLAYFLPELSRVDSPRDAVENNYYLISGGGFPGILTDHLVNAVDDFNECGSYDYLALVIDGDDLSFQEKTDEVRSFVKDEGLVIGDDSLKIFPQIVCMETWFLGNKRIYSRNPSDKDVALLSRHYDVSVYDPEIMPKPNDYVGTLARFHYSYLKAMFRDKNISYSKSRPGAVCEPSYVRHLVNRLESEPSCLQSMRHLLGFFELCKSFGALQVEA</sequence>
<organism evidence="1 2">
    <name type="scientific">Thiorhodococcus fuscus</name>
    <dbReference type="NCBI Taxonomy" id="527200"/>
    <lineage>
        <taxon>Bacteria</taxon>
        <taxon>Pseudomonadati</taxon>
        <taxon>Pseudomonadota</taxon>
        <taxon>Gammaproteobacteria</taxon>
        <taxon>Chromatiales</taxon>
        <taxon>Chromatiaceae</taxon>
        <taxon>Thiorhodococcus</taxon>
    </lineage>
</organism>
<protein>
    <recommendedName>
        <fullName evidence="3">DUF4276 family protein</fullName>
    </recommendedName>
</protein>
<evidence type="ECO:0000313" key="2">
    <source>
        <dbReference type="Proteomes" id="UP001597337"/>
    </source>
</evidence>
<dbReference type="Proteomes" id="UP001597337">
    <property type="component" value="Unassembled WGS sequence"/>
</dbReference>
<keyword evidence="2" id="KW-1185">Reference proteome</keyword>
<proteinExistence type="predicted"/>
<accession>A0ABW4Y7D5</accession>
<name>A0ABW4Y7D5_9GAMM</name>
<reference evidence="2" key="1">
    <citation type="journal article" date="2019" name="Int. J. Syst. Evol. Microbiol.">
        <title>The Global Catalogue of Microorganisms (GCM) 10K type strain sequencing project: providing services to taxonomists for standard genome sequencing and annotation.</title>
        <authorList>
            <consortium name="The Broad Institute Genomics Platform"/>
            <consortium name="The Broad Institute Genome Sequencing Center for Infectious Disease"/>
            <person name="Wu L."/>
            <person name="Ma J."/>
        </authorList>
    </citation>
    <scope>NUCLEOTIDE SEQUENCE [LARGE SCALE GENOMIC DNA]</scope>
    <source>
        <strain evidence="2">KACC 12597</strain>
    </source>
</reference>
<gene>
    <name evidence="1" type="ORF">ACFSJC_09575</name>
</gene>
<dbReference type="RefSeq" id="WP_386026073.1">
    <property type="nucleotide sequence ID" value="NZ_JBHUHX010000018.1"/>
</dbReference>
<comment type="caution">
    <text evidence="1">The sequence shown here is derived from an EMBL/GenBank/DDBJ whole genome shotgun (WGS) entry which is preliminary data.</text>
</comment>